<dbReference type="PANTHER" id="PTHR16301:SF25">
    <property type="entry name" value="PROTEIN IMPACT"/>
    <property type="match status" value="1"/>
</dbReference>
<dbReference type="GO" id="GO:0005737">
    <property type="term" value="C:cytoplasm"/>
    <property type="evidence" value="ECO:0007669"/>
    <property type="project" value="UniProtKB-SubCell"/>
</dbReference>
<evidence type="ECO:0000313" key="10">
    <source>
        <dbReference type="Proteomes" id="UP000837801"/>
    </source>
</evidence>
<dbReference type="PROSITE" id="PS50908">
    <property type="entry name" value="RWD"/>
    <property type="match status" value="1"/>
</dbReference>
<comment type="similarity">
    <text evidence="2">Belongs to the IMPACT family.</text>
</comment>
<dbReference type="Pfam" id="PF05773">
    <property type="entry name" value="RWD"/>
    <property type="match status" value="1"/>
</dbReference>
<evidence type="ECO:0000256" key="6">
    <source>
        <dbReference type="ARBA" id="ARBA00023016"/>
    </source>
</evidence>
<name>A0A9P0QK90_9ASCO</name>
<dbReference type="GO" id="GO:0140469">
    <property type="term" value="P:GCN2-mediated signaling"/>
    <property type="evidence" value="ECO:0007669"/>
    <property type="project" value="TreeGrafter"/>
</dbReference>
<keyword evidence="4" id="KW-0678">Repressor</keyword>
<evidence type="ECO:0000256" key="2">
    <source>
        <dbReference type="ARBA" id="ARBA00007665"/>
    </source>
</evidence>
<proteinExistence type="inferred from homology"/>
<evidence type="ECO:0000256" key="3">
    <source>
        <dbReference type="ARBA" id="ARBA00022490"/>
    </source>
</evidence>
<dbReference type="InterPro" id="IPR023582">
    <property type="entry name" value="Impact"/>
</dbReference>
<dbReference type="SUPFAM" id="SSF54495">
    <property type="entry name" value="UBC-like"/>
    <property type="match status" value="1"/>
</dbReference>
<dbReference type="GO" id="GO:0006446">
    <property type="term" value="P:regulation of translational initiation"/>
    <property type="evidence" value="ECO:0007669"/>
    <property type="project" value="TreeGrafter"/>
</dbReference>
<dbReference type="InterPro" id="IPR016135">
    <property type="entry name" value="UBQ-conjugating_enzyme/RWD"/>
</dbReference>
<dbReference type="SMART" id="SM00591">
    <property type="entry name" value="RWD"/>
    <property type="match status" value="1"/>
</dbReference>
<accession>A0A9P0QK90</accession>
<organism evidence="9 10">
    <name type="scientific">[Candida] railenensis</name>
    <dbReference type="NCBI Taxonomy" id="45579"/>
    <lineage>
        <taxon>Eukaryota</taxon>
        <taxon>Fungi</taxon>
        <taxon>Dikarya</taxon>
        <taxon>Ascomycota</taxon>
        <taxon>Saccharomycotina</taxon>
        <taxon>Pichiomycetes</taxon>
        <taxon>Debaryomycetaceae</taxon>
        <taxon>Kurtzmaniella</taxon>
    </lineage>
</organism>
<gene>
    <name evidence="9" type="ORF">CLIB1423_02S02586</name>
</gene>
<keyword evidence="5" id="KW-0810">Translation regulation</keyword>
<comment type="caution">
    <text evidence="9">The sequence shown here is derived from an EMBL/GenBank/DDBJ whole genome shotgun (WGS) entry which is preliminary data.</text>
</comment>
<evidence type="ECO:0000256" key="4">
    <source>
        <dbReference type="ARBA" id="ARBA00022491"/>
    </source>
</evidence>
<dbReference type="InterPro" id="IPR006575">
    <property type="entry name" value="RWD_dom"/>
</dbReference>
<dbReference type="Gene3D" id="3.10.110.10">
    <property type="entry name" value="Ubiquitin Conjugating Enzyme"/>
    <property type="match status" value="1"/>
</dbReference>
<evidence type="ECO:0000256" key="5">
    <source>
        <dbReference type="ARBA" id="ARBA00022845"/>
    </source>
</evidence>
<dbReference type="AlphaFoldDB" id="A0A9P0QK90"/>
<dbReference type="PANTHER" id="PTHR16301">
    <property type="entry name" value="IMPACT-RELATED"/>
    <property type="match status" value="1"/>
</dbReference>
<evidence type="ECO:0000313" key="9">
    <source>
        <dbReference type="EMBL" id="CAH2350676.1"/>
    </source>
</evidence>
<evidence type="ECO:0000259" key="8">
    <source>
        <dbReference type="PROSITE" id="PS50908"/>
    </source>
</evidence>
<keyword evidence="7" id="KW-0175">Coiled coil</keyword>
<dbReference type="InterPro" id="IPR036956">
    <property type="entry name" value="Impact_N_sf"/>
</dbReference>
<dbReference type="Pfam" id="PF01205">
    <property type="entry name" value="Impact_N"/>
    <property type="match status" value="1"/>
</dbReference>
<dbReference type="SUPFAM" id="SSF54211">
    <property type="entry name" value="Ribosomal protein S5 domain 2-like"/>
    <property type="match status" value="1"/>
</dbReference>
<keyword evidence="3" id="KW-0963">Cytoplasm</keyword>
<feature type="domain" description="RWD" evidence="8">
    <location>
        <begin position="8"/>
        <end position="106"/>
    </location>
</feature>
<reference evidence="9" key="1">
    <citation type="submission" date="2022-03" db="EMBL/GenBank/DDBJ databases">
        <authorList>
            <person name="Legras J.-L."/>
            <person name="Devillers H."/>
            <person name="Grondin C."/>
        </authorList>
    </citation>
    <scope>NUCLEOTIDE SEQUENCE</scope>
    <source>
        <strain evidence="9">CLIB 1423</strain>
    </source>
</reference>
<dbReference type="Gene3D" id="3.30.230.30">
    <property type="entry name" value="Impact, N-terminal domain"/>
    <property type="match status" value="1"/>
</dbReference>
<evidence type="ECO:0000256" key="1">
    <source>
        <dbReference type="ARBA" id="ARBA00004496"/>
    </source>
</evidence>
<dbReference type="InterPro" id="IPR020568">
    <property type="entry name" value="Ribosomal_Su5_D2-typ_SF"/>
</dbReference>
<dbReference type="EMBL" id="CAKXYY010000002">
    <property type="protein sequence ID" value="CAH2350676.1"/>
    <property type="molecule type" value="Genomic_DNA"/>
</dbReference>
<dbReference type="InterPro" id="IPR001498">
    <property type="entry name" value="Impact_N"/>
</dbReference>
<keyword evidence="10" id="KW-1185">Reference proteome</keyword>
<feature type="coiled-coil region" evidence="7">
    <location>
        <begin position="96"/>
        <end position="130"/>
    </location>
</feature>
<dbReference type="CDD" id="cd23822">
    <property type="entry name" value="RWD_ScYIH1-like"/>
    <property type="match status" value="1"/>
</dbReference>
<keyword evidence="6" id="KW-0346">Stress response</keyword>
<comment type="subcellular location">
    <subcellularLocation>
        <location evidence="1">Cytoplasm</location>
    </subcellularLocation>
</comment>
<dbReference type="Proteomes" id="UP000837801">
    <property type="component" value="Unassembled WGS sequence"/>
</dbReference>
<protein>
    <submittedName>
        <fullName evidence="9">Protein IMPACT homolog</fullName>
    </submittedName>
</protein>
<dbReference type="OrthoDB" id="69641at2759"/>
<sequence length="238" mass="27471">MTVEELQDEICAIDAIFPNTTSVMAPQVYELKVPQHEQLLIQMSFSESYPDVPPDILQLRTTDPNKYTDLNYLEHSFKTILSGIFNVGEVCLFEFFSELEQTLEVYDVRLEEAEAKFQTEQEVQKEYRDISPTRYINKEGHREVSVEPDPDPFEGWTQSEVIEDRGSKFIGFAREVHSVQEVKHFLGQLLTDRKIQRAAHNMTTWRIKGENGVQYQDCDDDGETAAGSRMLHLLTVCI</sequence>
<evidence type="ECO:0000256" key="7">
    <source>
        <dbReference type="SAM" id="Coils"/>
    </source>
</evidence>